<dbReference type="Gene3D" id="3.20.20.140">
    <property type="entry name" value="Metal-dependent hydrolases"/>
    <property type="match status" value="1"/>
</dbReference>
<dbReference type="SUPFAM" id="SSF89550">
    <property type="entry name" value="PHP domain-like"/>
    <property type="match status" value="1"/>
</dbReference>
<accession>A0A7C4RT97</accession>
<comment type="caution">
    <text evidence="1">The sequence shown here is derived from an EMBL/GenBank/DDBJ whole genome shotgun (WGS) entry which is preliminary data.</text>
</comment>
<organism evidence="1">
    <name type="scientific">Desulfatirhabdium butyrativorans</name>
    <dbReference type="NCBI Taxonomy" id="340467"/>
    <lineage>
        <taxon>Bacteria</taxon>
        <taxon>Pseudomonadati</taxon>
        <taxon>Thermodesulfobacteriota</taxon>
        <taxon>Desulfobacteria</taxon>
        <taxon>Desulfobacterales</taxon>
        <taxon>Desulfatirhabdiaceae</taxon>
        <taxon>Desulfatirhabdium</taxon>
    </lineage>
</organism>
<gene>
    <name evidence="1" type="ORF">ENS29_12070</name>
    <name evidence="2" type="ORF">ENS29_16915</name>
</gene>
<dbReference type="AlphaFoldDB" id="A0A7C4RT97"/>
<reference evidence="1" key="1">
    <citation type="journal article" date="2020" name="mSystems">
        <title>Genome- and Community-Level Interaction Insights into Carbon Utilization and Element Cycling Functions of Hydrothermarchaeota in Hydrothermal Sediment.</title>
        <authorList>
            <person name="Zhou Z."/>
            <person name="Liu Y."/>
            <person name="Xu W."/>
            <person name="Pan J."/>
            <person name="Luo Z.H."/>
            <person name="Li M."/>
        </authorList>
    </citation>
    <scope>NUCLEOTIDE SEQUENCE [LARGE SCALE GENOMIC DNA]</scope>
    <source>
        <strain evidence="1">SpSt-477</strain>
    </source>
</reference>
<sequence length="397" mass="46740">MTMPECIPLNPKTPRMFSEEPAENDERIFEKITSIHLTPEQIDRIVNPTTTYPRQENVLAVHWHPEHISLHLIEQRIQRIFPNRKESLIIPTQHNELLNFHEYAGVEVDAYSKGFNQKVQLLLHFHLSRIQSAHVLKSMLAYTFRYRQHQMNRFLDALIEPNEDIIESAASETGANDECIRFVRAQMKKLALLIEHHYDRIPIEMFKNKLLRDFLDEYRPEFGDAWINRAQIFLHAVKQLVKAQFPLRYFYRTSEIIEEARSLGGGIVIPHPEQFWPILLADYDVDGYEIWNPQSRRYTEFLISVINRKNALQKSRDRRLLLLMGDDTHMGEKVRDPDKQVPEKAKREIGVQPAWEDMDIQKALIAADMSRKRVIEEYKARLGEEPVKSDPKQQISS</sequence>
<proteinExistence type="predicted"/>
<dbReference type="EMBL" id="DSUH01000276">
    <property type="protein sequence ID" value="HGU33581.1"/>
    <property type="molecule type" value="Genomic_DNA"/>
</dbReference>
<protein>
    <submittedName>
        <fullName evidence="1">Uncharacterized protein</fullName>
    </submittedName>
</protein>
<dbReference type="EMBL" id="DSUH01000383">
    <property type="protein sequence ID" value="HGU34505.1"/>
    <property type="molecule type" value="Genomic_DNA"/>
</dbReference>
<dbReference type="InterPro" id="IPR016195">
    <property type="entry name" value="Pol/histidinol_Pase-like"/>
</dbReference>
<evidence type="ECO:0000313" key="1">
    <source>
        <dbReference type="EMBL" id="HGU33581.1"/>
    </source>
</evidence>
<name>A0A7C4RT97_9BACT</name>
<evidence type="ECO:0000313" key="2">
    <source>
        <dbReference type="EMBL" id="HGU34505.1"/>
    </source>
</evidence>